<accession>A0A4Q2IZG8</accession>
<evidence type="ECO:0000256" key="1">
    <source>
        <dbReference type="SAM" id="SignalP"/>
    </source>
</evidence>
<comment type="caution">
    <text evidence="2">The sequence shown here is derived from an EMBL/GenBank/DDBJ whole genome shotgun (WGS) entry which is preliminary data.</text>
</comment>
<organism evidence="2 3">
    <name type="scientific">Sphingomonas desiccabilis</name>
    <dbReference type="NCBI Taxonomy" id="429134"/>
    <lineage>
        <taxon>Bacteria</taxon>
        <taxon>Pseudomonadati</taxon>
        <taxon>Pseudomonadota</taxon>
        <taxon>Alphaproteobacteria</taxon>
        <taxon>Sphingomonadales</taxon>
        <taxon>Sphingomonadaceae</taxon>
        <taxon>Sphingomonas</taxon>
    </lineage>
</organism>
<protein>
    <submittedName>
        <fullName evidence="2">Uncharacterized protein</fullName>
    </submittedName>
</protein>
<sequence length="90" mass="9413">MDRRLRLLLFLSALLTGLTGALVGATPVEARQVEQVAGKIAAEVATDVADHAPLVRRAVGALDGARFSPVPAPYAVPPVDVRSRVDSALE</sequence>
<keyword evidence="1" id="KW-0732">Signal</keyword>
<name>A0A4Q2IZG8_9SPHN</name>
<feature type="signal peptide" evidence="1">
    <location>
        <begin position="1"/>
        <end position="21"/>
    </location>
</feature>
<dbReference type="EMBL" id="SDPT01000001">
    <property type="protein sequence ID" value="RXZ34601.1"/>
    <property type="molecule type" value="Genomic_DNA"/>
</dbReference>
<reference evidence="2 3" key="1">
    <citation type="submission" date="2019-01" db="EMBL/GenBank/DDBJ databases">
        <title>Sphingomonas mucosissima sp. nov. and Sphingomonas desiccabilis sp. nov., from biological soil crusts in the Colorado Plateau, USA.</title>
        <authorList>
            <person name="Zhu D."/>
        </authorList>
    </citation>
    <scope>NUCLEOTIDE SEQUENCE [LARGE SCALE GENOMIC DNA]</scope>
    <source>
        <strain evidence="2 3">CP1D</strain>
    </source>
</reference>
<dbReference type="AlphaFoldDB" id="A0A4Q2IZG8"/>
<feature type="chain" id="PRO_5020662708" evidence="1">
    <location>
        <begin position="22"/>
        <end position="90"/>
    </location>
</feature>
<keyword evidence="3" id="KW-1185">Reference proteome</keyword>
<evidence type="ECO:0000313" key="2">
    <source>
        <dbReference type="EMBL" id="RXZ34601.1"/>
    </source>
</evidence>
<proteinExistence type="predicted"/>
<dbReference type="Proteomes" id="UP000292347">
    <property type="component" value="Unassembled WGS sequence"/>
</dbReference>
<gene>
    <name evidence="2" type="ORF">EO081_02650</name>
</gene>
<evidence type="ECO:0000313" key="3">
    <source>
        <dbReference type="Proteomes" id="UP000292347"/>
    </source>
</evidence>